<dbReference type="SUPFAM" id="SSF47413">
    <property type="entry name" value="lambda repressor-like DNA-binding domains"/>
    <property type="match status" value="1"/>
</dbReference>
<dbReference type="CDD" id="cd00093">
    <property type="entry name" value="HTH_XRE"/>
    <property type="match status" value="1"/>
</dbReference>
<dbReference type="OrthoDB" id="8908960at2"/>
<evidence type="ECO:0000259" key="1">
    <source>
        <dbReference type="PROSITE" id="PS50943"/>
    </source>
</evidence>
<dbReference type="AlphaFoldDB" id="A0A5C7EU08"/>
<evidence type="ECO:0000313" key="3">
    <source>
        <dbReference type="Proteomes" id="UP000321201"/>
    </source>
</evidence>
<feature type="domain" description="HTH cro/C1-type" evidence="1">
    <location>
        <begin position="52"/>
        <end position="86"/>
    </location>
</feature>
<organism evidence="2 3">
    <name type="scientific">Pelomicrobium methylotrophicum</name>
    <dbReference type="NCBI Taxonomy" id="2602750"/>
    <lineage>
        <taxon>Bacteria</taxon>
        <taxon>Pseudomonadati</taxon>
        <taxon>Pseudomonadota</taxon>
        <taxon>Hydrogenophilia</taxon>
        <taxon>Hydrogenophilia incertae sedis</taxon>
        <taxon>Pelomicrobium</taxon>
    </lineage>
</organism>
<dbReference type="EMBL" id="VPFL01000027">
    <property type="protein sequence ID" value="TXF10530.1"/>
    <property type="molecule type" value="Genomic_DNA"/>
</dbReference>
<dbReference type="PROSITE" id="PS50943">
    <property type="entry name" value="HTH_CROC1"/>
    <property type="match status" value="1"/>
</dbReference>
<name>A0A5C7EU08_9PROT</name>
<dbReference type="Proteomes" id="UP000321201">
    <property type="component" value="Unassembled WGS sequence"/>
</dbReference>
<dbReference type="GO" id="GO:0003677">
    <property type="term" value="F:DNA binding"/>
    <property type="evidence" value="ECO:0007669"/>
    <property type="project" value="InterPro"/>
</dbReference>
<sequence length="145" mass="16647">MLGATVPGMGLIEEKRAFGKRLVEALRKAGVDTRSPTRVAREFNLRYHGDPVTTQGVRKWLTGRSLPSQDKIRVLADWLGVSSQWLRFGEDTGEDARRASVLRQEVRPYRREQDILLEIFGRLNERHRKLVLELVEALAAAERKR</sequence>
<dbReference type="RefSeq" id="WP_147800936.1">
    <property type="nucleotide sequence ID" value="NZ_VPFL01000027.1"/>
</dbReference>
<comment type="caution">
    <text evidence="2">The sequence shown here is derived from an EMBL/GenBank/DDBJ whole genome shotgun (WGS) entry which is preliminary data.</text>
</comment>
<dbReference type="Gene3D" id="1.10.260.40">
    <property type="entry name" value="lambda repressor-like DNA-binding domains"/>
    <property type="match status" value="1"/>
</dbReference>
<dbReference type="InParanoid" id="A0A5C7EU08"/>
<accession>A0A5C7EU08</accession>
<dbReference type="InterPro" id="IPR001387">
    <property type="entry name" value="Cro/C1-type_HTH"/>
</dbReference>
<keyword evidence="3" id="KW-1185">Reference proteome</keyword>
<reference evidence="2 3" key="1">
    <citation type="submission" date="2019-08" db="EMBL/GenBank/DDBJ databases">
        <title>Pelomicrobium methylotrophicum gen. nov., sp. nov. a moderately thermophilic, facultatively anaerobic, lithoautotrophic and methylotrophic bacterium isolated from a terrestrial mud volcano.</title>
        <authorList>
            <person name="Slobodkina G.B."/>
            <person name="Merkel A.Y."/>
            <person name="Slobodkin A.I."/>
        </authorList>
    </citation>
    <scope>NUCLEOTIDE SEQUENCE [LARGE SCALE GENOMIC DNA]</scope>
    <source>
        <strain evidence="2 3">SM250</strain>
    </source>
</reference>
<protein>
    <recommendedName>
        <fullName evidence="1">HTH cro/C1-type domain-containing protein</fullName>
    </recommendedName>
</protein>
<proteinExistence type="predicted"/>
<gene>
    <name evidence="2" type="ORF">FR698_14620</name>
</gene>
<dbReference type="InterPro" id="IPR010982">
    <property type="entry name" value="Lambda_DNA-bd_dom_sf"/>
</dbReference>
<evidence type="ECO:0000313" key="2">
    <source>
        <dbReference type="EMBL" id="TXF10530.1"/>
    </source>
</evidence>